<dbReference type="Proteomes" id="UP001147760">
    <property type="component" value="Unassembled WGS sequence"/>
</dbReference>
<dbReference type="AlphaFoldDB" id="A0A9X0BSZ4"/>
<evidence type="ECO:0000313" key="2">
    <source>
        <dbReference type="EMBL" id="KAJ5455019.1"/>
    </source>
</evidence>
<evidence type="ECO:0000256" key="1">
    <source>
        <dbReference type="SAM" id="MobiDB-lite"/>
    </source>
</evidence>
<evidence type="ECO:0000313" key="4">
    <source>
        <dbReference type="Proteomes" id="UP001147760"/>
    </source>
</evidence>
<dbReference type="EMBL" id="JAPWDO010000002">
    <property type="protein sequence ID" value="KAJ5483113.1"/>
    <property type="molecule type" value="Genomic_DNA"/>
</dbReference>
<sequence>MNSVTTVRASGASGSHLGGKRFYGQKELFSSRLVYPSAAGTRAGHESLSGWLGRRRTEASLIG</sequence>
<keyword evidence="4" id="KW-1185">Reference proteome</keyword>
<dbReference type="EMBL" id="JAPWDO010000010">
    <property type="protein sequence ID" value="KAJ5455019.1"/>
    <property type="molecule type" value="Genomic_DNA"/>
</dbReference>
<proteinExistence type="predicted"/>
<evidence type="ECO:0000313" key="3">
    <source>
        <dbReference type="EMBL" id="KAJ5483113.1"/>
    </source>
</evidence>
<feature type="region of interest" description="Disordered" evidence="1">
    <location>
        <begin position="1"/>
        <end position="20"/>
    </location>
</feature>
<organism evidence="3 4">
    <name type="scientific">Penicillium desertorum</name>
    <dbReference type="NCBI Taxonomy" id="1303715"/>
    <lineage>
        <taxon>Eukaryota</taxon>
        <taxon>Fungi</taxon>
        <taxon>Dikarya</taxon>
        <taxon>Ascomycota</taxon>
        <taxon>Pezizomycotina</taxon>
        <taxon>Eurotiomycetes</taxon>
        <taxon>Eurotiomycetidae</taxon>
        <taxon>Eurotiales</taxon>
        <taxon>Aspergillaceae</taxon>
        <taxon>Penicillium</taxon>
    </lineage>
</organism>
<name>A0A9X0BSZ4_9EURO</name>
<accession>A0A9X0BSZ4</accession>
<comment type="caution">
    <text evidence="3">The sequence shown here is derived from an EMBL/GenBank/DDBJ whole genome shotgun (WGS) entry which is preliminary data.</text>
</comment>
<protein>
    <submittedName>
        <fullName evidence="3">Uncharacterized protein</fullName>
    </submittedName>
</protein>
<reference evidence="3" key="2">
    <citation type="journal article" date="2023" name="IMA Fungus">
        <title>Comparative genomic study of the Penicillium genus elucidates a diverse pangenome and 15 lateral gene transfer events.</title>
        <authorList>
            <person name="Petersen C."/>
            <person name="Sorensen T."/>
            <person name="Nielsen M.R."/>
            <person name="Sondergaard T.E."/>
            <person name="Sorensen J.L."/>
            <person name="Fitzpatrick D.A."/>
            <person name="Frisvad J.C."/>
            <person name="Nielsen K.L."/>
        </authorList>
    </citation>
    <scope>NUCLEOTIDE SEQUENCE</scope>
    <source>
        <strain evidence="3">IBT 17660</strain>
    </source>
</reference>
<gene>
    <name evidence="3" type="ORF">N7530_002359</name>
    <name evidence="2" type="ORF">N7530_012788</name>
</gene>
<reference evidence="3" key="1">
    <citation type="submission" date="2022-12" db="EMBL/GenBank/DDBJ databases">
        <authorList>
            <person name="Petersen C."/>
        </authorList>
    </citation>
    <scope>NUCLEOTIDE SEQUENCE</scope>
    <source>
        <strain evidence="3">IBT 17660</strain>
    </source>
</reference>